<feature type="compositionally biased region" description="Polar residues" evidence="1">
    <location>
        <begin position="1"/>
        <end position="11"/>
    </location>
</feature>
<feature type="domain" description="ER-bound oxygenase mpaB/mpaB'/Rubber oxygenase catalytic" evidence="2">
    <location>
        <begin position="36"/>
        <end position="123"/>
    </location>
</feature>
<protein>
    <submittedName>
        <fullName evidence="3">DUF2236 domain-containing protein</fullName>
    </submittedName>
</protein>
<evidence type="ECO:0000256" key="1">
    <source>
        <dbReference type="SAM" id="MobiDB-lite"/>
    </source>
</evidence>
<accession>A0ABX6B445</accession>
<feature type="region of interest" description="Disordered" evidence="1">
    <location>
        <begin position="1"/>
        <end position="39"/>
    </location>
</feature>
<keyword evidence="4" id="KW-1185">Reference proteome</keyword>
<evidence type="ECO:0000313" key="3">
    <source>
        <dbReference type="EMBL" id="QEV09514.1"/>
    </source>
</evidence>
<dbReference type="Proteomes" id="UP000326041">
    <property type="component" value="Chromosome"/>
</dbReference>
<dbReference type="GeneID" id="95538986"/>
<evidence type="ECO:0000259" key="2">
    <source>
        <dbReference type="Pfam" id="PF09995"/>
    </source>
</evidence>
<reference evidence="3 4" key="1">
    <citation type="submission" date="2017-09" db="EMBL/GenBank/DDBJ databases">
        <authorList>
            <person name="Lee N."/>
            <person name="Cho B.-K."/>
        </authorList>
    </citation>
    <scope>NUCLEOTIDE SEQUENCE [LARGE SCALE GENOMIC DNA]</scope>
    <source>
        <strain evidence="3 4">ATCC 13879</strain>
    </source>
</reference>
<proteinExistence type="predicted"/>
<sequence length="124" mass="13005">MSGTPHTSDTPTPLRPKGTDATSRIPAPRGGGAARRCFGDVRSTPAAPRLLLPQVSHPVAGAGAADHGNLRAEPRPRPLRTLLPLTTVVHGGREAASAEARRLVRVHTPVRGTDPATRRPLGAW</sequence>
<dbReference type="EMBL" id="CP023697">
    <property type="protein sequence ID" value="QEV09514.1"/>
    <property type="molecule type" value="Genomic_DNA"/>
</dbReference>
<dbReference type="RefSeq" id="WP_079061014.1">
    <property type="nucleotide sequence ID" value="NZ_CP023697.1"/>
</dbReference>
<dbReference type="Pfam" id="PF09995">
    <property type="entry name" value="MPAB_Lcp_cat"/>
    <property type="match status" value="1"/>
</dbReference>
<dbReference type="InterPro" id="IPR018713">
    <property type="entry name" value="MPAB/Lcp_cat_dom"/>
</dbReference>
<dbReference type="PANTHER" id="PTHR36151">
    <property type="entry name" value="BLR2777 PROTEIN"/>
    <property type="match status" value="1"/>
</dbReference>
<dbReference type="PANTHER" id="PTHR36151:SF3">
    <property type="entry name" value="ER-BOUND OXYGENASE MPAB_MPAB'_RUBBER OXYGENASE CATALYTIC DOMAIN-CONTAINING PROTEIN"/>
    <property type="match status" value="1"/>
</dbReference>
<evidence type="ECO:0000313" key="4">
    <source>
        <dbReference type="Proteomes" id="UP000326041"/>
    </source>
</evidence>
<organism evidence="3 4">
    <name type="scientific">Streptomyces prasinus</name>
    <dbReference type="NCBI Taxonomy" id="67345"/>
    <lineage>
        <taxon>Bacteria</taxon>
        <taxon>Bacillati</taxon>
        <taxon>Actinomycetota</taxon>
        <taxon>Actinomycetes</taxon>
        <taxon>Kitasatosporales</taxon>
        <taxon>Streptomycetaceae</taxon>
        <taxon>Streptomyces</taxon>
    </lineage>
</organism>
<name>A0ABX6B445_9ACTN</name>
<gene>
    <name evidence="3" type="ORF">CP972_31425</name>
</gene>
<feature type="region of interest" description="Disordered" evidence="1">
    <location>
        <begin position="59"/>
        <end position="78"/>
    </location>
</feature>